<dbReference type="Gene3D" id="2.60.40.10">
    <property type="entry name" value="Immunoglobulins"/>
    <property type="match status" value="1"/>
</dbReference>
<keyword evidence="2 7" id="KW-0812">Transmembrane</keyword>
<feature type="compositionally biased region" description="Polar residues" evidence="6">
    <location>
        <begin position="158"/>
        <end position="168"/>
    </location>
</feature>
<dbReference type="GeneTree" id="ENSGT01150000286907"/>
<dbReference type="GO" id="GO:0005886">
    <property type="term" value="C:plasma membrane"/>
    <property type="evidence" value="ECO:0007669"/>
    <property type="project" value="TreeGrafter"/>
</dbReference>
<organism evidence="8 9">
    <name type="scientific">Mus spicilegus</name>
    <name type="common">Mound-building mouse</name>
    <dbReference type="NCBI Taxonomy" id="10103"/>
    <lineage>
        <taxon>Eukaryota</taxon>
        <taxon>Metazoa</taxon>
        <taxon>Chordata</taxon>
        <taxon>Craniata</taxon>
        <taxon>Vertebrata</taxon>
        <taxon>Euteleostomi</taxon>
        <taxon>Mammalia</taxon>
        <taxon>Eutheria</taxon>
        <taxon>Euarchontoglires</taxon>
        <taxon>Glires</taxon>
        <taxon>Rodentia</taxon>
        <taxon>Myomorpha</taxon>
        <taxon>Muroidea</taxon>
        <taxon>Muridae</taxon>
        <taxon>Murinae</taxon>
        <taxon>Mus</taxon>
        <taxon>Mus</taxon>
    </lineage>
</organism>
<dbReference type="GO" id="GO:0007155">
    <property type="term" value="P:cell adhesion"/>
    <property type="evidence" value="ECO:0007669"/>
    <property type="project" value="TreeGrafter"/>
</dbReference>
<keyword evidence="4 7" id="KW-0472">Membrane</keyword>
<dbReference type="Ensembl" id="ENSMSIT00000037999.1">
    <property type="protein sequence ID" value="ENSMSIP00000030168.1"/>
    <property type="gene ID" value="ENSMSIG00000025297.1"/>
</dbReference>
<evidence type="ECO:0000256" key="7">
    <source>
        <dbReference type="SAM" id="Phobius"/>
    </source>
</evidence>
<evidence type="ECO:0000313" key="8">
    <source>
        <dbReference type="Ensembl" id="ENSMSIP00000030168.1"/>
    </source>
</evidence>
<dbReference type="SUPFAM" id="SSF48726">
    <property type="entry name" value="Immunoglobulin"/>
    <property type="match status" value="1"/>
</dbReference>
<protein>
    <submittedName>
        <fullName evidence="8">Siglec family like 1</fullName>
    </submittedName>
</protein>
<dbReference type="InterPro" id="IPR051036">
    <property type="entry name" value="SIGLEC"/>
</dbReference>
<sequence>MDPPHAQLEPARLLNSFCSVEKILQCSCSFHGIPTPSVRWWVDGAPVDVNSGHGHFQMTSTTLGPWDNSTLSLARDPEMGTVLLCEGKNQHGIHGLSILLMSRRGPLAPQIFLEALLRGVVYAAMAITLLFLCLLPFIVKLLRTKQAKKCAQMREQKNSVAGTDQISHLKSREPRKSRTKLPSEEQLSEKEDNLKPRKTMETASCTKFPSPWELQKPMETPEPPSP</sequence>
<dbReference type="InterPro" id="IPR036179">
    <property type="entry name" value="Ig-like_dom_sf"/>
</dbReference>
<name>A0A8C6I0V3_MUSSI</name>
<evidence type="ECO:0000256" key="6">
    <source>
        <dbReference type="SAM" id="MobiDB-lite"/>
    </source>
</evidence>
<feature type="compositionally biased region" description="Basic and acidic residues" evidence="6">
    <location>
        <begin position="170"/>
        <end position="200"/>
    </location>
</feature>
<evidence type="ECO:0000256" key="5">
    <source>
        <dbReference type="ARBA" id="ARBA00023319"/>
    </source>
</evidence>
<feature type="region of interest" description="Disordered" evidence="6">
    <location>
        <begin position="155"/>
        <end position="226"/>
    </location>
</feature>
<dbReference type="PANTHER" id="PTHR12035">
    <property type="entry name" value="SIALIC ACID BINDING IMMUNOGLOBULIN-LIKE LECTIN"/>
    <property type="match status" value="1"/>
</dbReference>
<feature type="transmembrane region" description="Helical" evidence="7">
    <location>
        <begin position="119"/>
        <end position="139"/>
    </location>
</feature>
<evidence type="ECO:0000256" key="3">
    <source>
        <dbReference type="ARBA" id="ARBA00022989"/>
    </source>
</evidence>
<evidence type="ECO:0000256" key="1">
    <source>
        <dbReference type="ARBA" id="ARBA00004167"/>
    </source>
</evidence>
<evidence type="ECO:0000256" key="2">
    <source>
        <dbReference type="ARBA" id="ARBA00022692"/>
    </source>
</evidence>
<keyword evidence="9" id="KW-1185">Reference proteome</keyword>
<dbReference type="GO" id="GO:0033691">
    <property type="term" value="F:sialic acid binding"/>
    <property type="evidence" value="ECO:0007669"/>
    <property type="project" value="TreeGrafter"/>
</dbReference>
<accession>A0A8C6I0V3</accession>
<keyword evidence="5" id="KW-0393">Immunoglobulin domain</keyword>
<proteinExistence type="predicted"/>
<evidence type="ECO:0000313" key="9">
    <source>
        <dbReference type="Proteomes" id="UP000694415"/>
    </source>
</evidence>
<keyword evidence="3 7" id="KW-1133">Transmembrane helix</keyword>
<dbReference type="PANTHER" id="PTHR12035:SF125">
    <property type="entry name" value="SIALIC ACID-BINDING IG-LIKE LECTIN 5"/>
    <property type="match status" value="1"/>
</dbReference>
<dbReference type="InterPro" id="IPR013783">
    <property type="entry name" value="Ig-like_fold"/>
</dbReference>
<dbReference type="Ensembl" id="ENSMSIT00000037988.1">
    <property type="protein sequence ID" value="ENSMSIP00000030157.1"/>
    <property type="gene ID" value="ENSMSIG00000025297.1"/>
</dbReference>
<reference evidence="8" key="1">
    <citation type="submission" date="2025-05" db="UniProtKB">
        <authorList>
            <consortium name="Ensembl"/>
        </authorList>
    </citation>
    <scope>IDENTIFICATION</scope>
</reference>
<evidence type="ECO:0000256" key="4">
    <source>
        <dbReference type="ARBA" id="ARBA00023136"/>
    </source>
</evidence>
<dbReference type="AlphaFoldDB" id="A0A8C6I0V3"/>
<dbReference type="Proteomes" id="UP000694415">
    <property type="component" value="Unplaced"/>
</dbReference>
<comment type="subcellular location">
    <subcellularLocation>
        <location evidence="1">Membrane</location>
        <topology evidence="1">Single-pass membrane protein</topology>
    </subcellularLocation>
</comment>